<protein>
    <submittedName>
        <fullName evidence="1">Uncharacterized protein</fullName>
    </submittedName>
</protein>
<keyword evidence="2" id="KW-1185">Reference proteome</keyword>
<organism evidence="1 2">
    <name type="scientific">Sphaerobolus stellatus (strain SS14)</name>
    <dbReference type="NCBI Taxonomy" id="990650"/>
    <lineage>
        <taxon>Eukaryota</taxon>
        <taxon>Fungi</taxon>
        <taxon>Dikarya</taxon>
        <taxon>Basidiomycota</taxon>
        <taxon>Agaricomycotina</taxon>
        <taxon>Agaricomycetes</taxon>
        <taxon>Phallomycetidae</taxon>
        <taxon>Geastrales</taxon>
        <taxon>Sphaerobolaceae</taxon>
        <taxon>Sphaerobolus</taxon>
    </lineage>
</organism>
<dbReference type="EMBL" id="KN837197">
    <property type="protein sequence ID" value="KIJ34606.1"/>
    <property type="molecule type" value="Genomic_DNA"/>
</dbReference>
<dbReference type="AlphaFoldDB" id="A0A0C9VBB6"/>
<dbReference type="HOGENOM" id="CLU_202058_0_0_1"/>
<name>A0A0C9VBB6_SPHS4</name>
<dbReference type="Proteomes" id="UP000054279">
    <property type="component" value="Unassembled WGS sequence"/>
</dbReference>
<gene>
    <name evidence="1" type="ORF">M422DRAFT_34967</name>
</gene>
<sequence>MASPLMIKRSSIWAYSKCLEILSDDICRSVRGFYHESQRRNVHIAPSILRHAREWAWMYIYWCLPQYGPKPL</sequence>
<evidence type="ECO:0000313" key="2">
    <source>
        <dbReference type="Proteomes" id="UP000054279"/>
    </source>
</evidence>
<evidence type="ECO:0000313" key="1">
    <source>
        <dbReference type="EMBL" id="KIJ34606.1"/>
    </source>
</evidence>
<accession>A0A0C9VBB6</accession>
<reference evidence="1 2" key="1">
    <citation type="submission" date="2014-06" db="EMBL/GenBank/DDBJ databases">
        <title>Evolutionary Origins and Diversification of the Mycorrhizal Mutualists.</title>
        <authorList>
            <consortium name="DOE Joint Genome Institute"/>
            <consortium name="Mycorrhizal Genomics Consortium"/>
            <person name="Kohler A."/>
            <person name="Kuo A."/>
            <person name="Nagy L.G."/>
            <person name="Floudas D."/>
            <person name="Copeland A."/>
            <person name="Barry K.W."/>
            <person name="Cichocki N."/>
            <person name="Veneault-Fourrey C."/>
            <person name="LaButti K."/>
            <person name="Lindquist E.A."/>
            <person name="Lipzen A."/>
            <person name="Lundell T."/>
            <person name="Morin E."/>
            <person name="Murat C."/>
            <person name="Riley R."/>
            <person name="Ohm R."/>
            <person name="Sun H."/>
            <person name="Tunlid A."/>
            <person name="Henrissat B."/>
            <person name="Grigoriev I.V."/>
            <person name="Hibbett D.S."/>
            <person name="Martin F."/>
        </authorList>
    </citation>
    <scope>NUCLEOTIDE SEQUENCE [LARGE SCALE GENOMIC DNA]</scope>
    <source>
        <strain evidence="1 2">SS14</strain>
    </source>
</reference>
<proteinExistence type="predicted"/>